<dbReference type="PROSITE" id="PS51118">
    <property type="entry name" value="HTH_HXLR"/>
    <property type="match status" value="1"/>
</dbReference>
<keyword evidence="2" id="KW-0238">DNA-binding</keyword>
<evidence type="ECO:0000313" key="6">
    <source>
        <dbReference type="EMBL" id="PCG15417.1"/>
    </source>
</evidence>
<evidence type="ECO:0000256" key="4">
    <source>
        <dbReference type="SAM" id="MobiDB-lite"/>
    </source>
</evidence>
<accession>A0A2A4I8W5</accession>
<evidence type="ECO:0000313" key="7">
    <source>
        <dbReference type="Proteomes" id="UP000218323"/>
    </source>
</evidence>
<evidence type="ECO:0000256" key="2">
    <source>
        <dbReference type="ARBA" id="ARBA00023125"/>
    </source>
</evidence>
<gene>
    <name evidence="6" type="ORF">COA07_06785</name>
</gene>
<keyword evidence="1" id="KW-0805">Transcription regulation</keyword>
<protein>
    <submittedName>
        <fullName evidence="6">Transcriptional regulator</fullName>
    </submittedName>
</protein>
<dbReference type="InterPro" id="IPR002577">
    <property type="entry name" value="HTH_HxlR"/>
</dbReference>
<dbReference type="InterPro" id="IPR011991">
    <property type="entry name" value="ArsR-like_HTH"/>
</dbReference>
<evidence type="ECO:0000259" key="5">
    <source>
        <dbReference type="PROSITE" id="PS51118"/>
    </source>
</evidence>
<keyword evidence="3" id="KW-0804">Transcription</keyword>
<dbReference type="Pfam" id="PF01638">
    <property type="entry name" value="HxlR"/>
    <property type="match status" value="1"/>
</dbReference>
<proteinExistence type="predicted"/>
<dbReference type="InterPro" id="IPR036388">
    <property type="entry name" value="WH-like_DNA-bd_sf"/>
</dbReference>
<reference evidence="6 7" key="1">
    <citation type="submission" date="2017-09" db="EMBL/GenBank/DDBJ databases">
        <title>Sphingomonas adhaesiva DSM 7418, whole genome shotgun sequence.</title>
        <authorList>
            <person name="Feng G."/>
            <person name="Zhu H."/>
        </authorList>
    </citation>
    <scope>NUCLEOTIDE SEQUENCE [LARGE SCALE GENOMIC DNA]</scope>
    <source>
        <strain evidence="6 7">DSM 7418</strain>
    </source>
</reference>
<dbReference type="PANTHER" id="PTHR33204:SF37">
    <property type="entry name" value="HTH-TYPE TRANSCRIPTIONAL REGULATOR YODB"/>
    <property type="match status" value="1"/>
</dbReference>
<dbReference type="CDD" id="cd00090">
    <property type="entry name" value="HTH_ARSR"/>
    <property type="match status" value="1"/>
</dbReference>
<evidence type="ECO:0000256" key="3">
    <source>
        <dbReference type="ARBA" id="ARBA00023163"/>
    </source>
</evidence>
<feature type="compositionally biased region" description="Polar residues" evidence="4">
    <location>
        <begin position="1"/>
        <end position="18"/>
    </location>
</feature>
<dbReference type="GO" id="GO:0006355">
    <property type="term" value="P:regulation of DNA-templated transcription"/>
    <property type="evidence" value="ECO:0007669"/>
    <property type="project" value="UniProtKB-ARBA"/>
</dbReference>
<dbReference type="SUPFAM" id="SSF46785">
    <property type="entry name" value="Winged helix' DNA-binding domain"/>
    <property type="match status" value="1"/>
</dbReference>
<sequence>MQEGTFATSSHLAETTSAPPAWTRGDVFAPQCPTRQLLDRVGDKWSVLILTLLGGRDHRFNELKRRIGGISQKMLSQTLRTLERDGLIHREVLPTAPVTVSYRLTALGDDLIAALRQTIDWAETRMKDVLEAQRRYDSRVAEREART</sequence>
<name>A0A2A4I8W5_9SPHN</name>
<dbReference type="EMBL" id="NWVC01000002">
    <property type="protein sequence ID" value="PCG15417.1"/>
    <property type="molecule type" value="Genomic_DNA"/>
</dbReference>
<dbReference type="Proteomes" id="UP000218323">
    <property type="component" value="Unassembled WGS sequence"/>
</dbReference>
<feature type="region of interest" description="Disordered" evidence="4">
    <location>
        <begin position="1"/>
        <end position="25"/>
    </location>
</feature>
<feature type="domain" description="HTH hxlR-type" evidence="5">
    <location>
        <begin position="32"/>
        <end position="130"/>
    </location>
</feature>
<organism evidence="6 7">
    <name type="scientific">Sphingomonas adhaesiva</name>
    <dbReference type="NCBI Taxonomy" id="28212"/>
    <lineage>
        <taxon>Bacteria</taxon>
        <taxon>Pseudomonadati</taxon>
        <taxon>Pseudomonadota</taxon>
        <taxon>Alphaproteobacteria</taxon>
        <taxon>Sphingomonadales</taxon>
        <taxon>Sphingomonadaceae</taxon>
        <taxon>Sphingomonas</taxon>
    </lineage>
</organism>
<dbReference type="InterPro" id="IPR036390">
    <property type="entry name" value="WH_DNA-bd_sf"/>
</dbReference>
<dbReference type="PANTHER" id="PTHR33204">
    <property type="entry name" value="TRANSCRIPTIONAL REGULATOR, MARR FAMILY"/>
    <property type="match status" value="1"/>
</dbReference>
<dbReference type="Gene3D" id="1.10.10.10">
    <property type="entry name" value="Winged helix-like DNA-binding domain superfamily/Winged helix DNA-binding domain"/>
    <property type="match status" value="1"/>
</dbReference>
<keyword evidence="7" id="KW-1185">Reference proteome</keyword>
<dbReference type="RefSeq" id="WP_083956933.1">
    <property type="nucleotide sequence ID" value="NZ_JBHIWA010000024.1"/>
</dbReference>
<evidence type="ECO:0000256" key="1">
    <source>
        <dbReference type="ARBA" id="ARBA00023015"/>
    </source>
</evidence>
<dbReference type="GO" id="GO:0003677">
    <property type="term" value="F:DNA binding"/>
    <property type="evidence" value="ECO:0007669"/>
    <property type="project" value="UniProtKB-KW"/>
</dbReference>
<comment type="caution">
    <text evidence="6">The sequence shown here is derived from an EMBL/GenBank/DDBJ whole genome shotgun (WGS) entry which is preliminary data.</text>
</comment>
<dbReference type="AlphaFoldDB" id="A0A2A4I8W5"/>